<reference evidence="1" key="1">
    <citation type="journal article" date="2014" name="Front. Microbiol.">
        <title>High frequency of phylogenetically diverse reductive dehalogenase-homologous genes in deep subseafloor sedimentary metagenomes.</title>
        <authorList>
            <person name="Kawai M."/>
            <person name="Futagami T."/>
            <person name="Toyoda A."/>
            <person name="Takaki Y."/>
            <person name="Nishi S."/>
            <person name="Hori S."/>
            <person name="Arai W."/>
            <person name="Tsubouchi T."/>
            <person name="Morono Y."/>
            <person name="Uchiyama I."/>
            <person name="Ito T."/>
            <person name="Fujiyama A."/>
            <person name="Inagaki F."/>
            <person name="Takami H."/>
        </authorList>
    </citation>
    <scope>NUCLEOTIDE SEQUENCE</scope>
    <source>
        <strain evidence="1">Expedition CK06-06</strain>
    </source>
</reference>
<accession>X1GPK7</accession>
<protein>
    <submittedName>
        <fullName evidence="1">Uncharacterized protein</fullName>
    </submittedName>
</protein>
<name>X1GPK7_9ZZZZ</name>
<proteinExistence type="predicted"/>
<sequence length="70" mass="7438">MEFQTGLPPALVGLFALYGSGQLRLPMLPAAPIYNNYTGDIAMAGTGASGEALKFYAGGLWWTIEAIEGW</sequence>
<organism evidence="1">
    <name type="scientific">marine sediment metagenome</name>
    <dbReference type="NCBI Taxonomy" id="412755"/>
    <lineage>
        <taxon>unclassified sequences</taxon>
        <taxon>metagenomes</taxon>
        <taxon>ecological metagenomes</taxon>
    </lineage>
</organism>
<comment type="caution">
    <text evidence="1">The sequence shown here is derived from an EMBL/GenBank/DDBJ whole genome shotgun (WGS) entry which is preliminary data.</text>
</comment>
<dbReference type="EMBL" id="BARU01012650">
    <property type="protein sequence ID" value="GAH43524.1"/>
    <property type="molecule type" value="Genomic_DNA"/>
</dbReference>
<evidence type="ECO:0000313" key="1">
    <source>
        <dbReference type="EMBL" id="GAH43524.1"/>
    </source>
</evidence>
<gene>
    <name evidence="1" type="ORF">S03H2_23219</name>
</gene>
<dbReference type="AlphaFoldDB" id="X1GPK7"/>